<dbReference type="AlphaFoldDB" id="A0A173STG7"/>
<sequence>MCITRNELEKKIEELRSLKALKEETENELKALEHEVISYMTENELTEEITNNAKITYKPQSRTTLDKAKLTEVLGDDLKSYEKVTTYSVLRIK</sequence>
<feature type="coiled-coil region" evidence="1">
    <location>
        <begin position="5"/>
        <end position="42"/>
    </location>
</feature>
<proteinExistence type="predicted"/>
<evidence type="ECO:0000256" key="1">
    <source>
        <dbReference type="SAM" id="Coils"/>
    </source>
</evidence>
<protein>
    <submittedName>
        <fullName evidence="2">Uncharacterized protein</fullName>
    </submittedName>
</protein>
<reference evidence="2 3" key="1">
    <citation type="submission" date="2015-09" db="EMBL/GenBank/DDBJ databases">
        <authorList>
            <consortium name="Pathogen Informatics"/>
        </authorList>
    </citation>
    <scope>NUCLEOTIDE SEQUENCE [LARGE SCALE GENOMIC DNA]</scope>
    <source>
        <strain evidence="2 3">2789STDY5834962</strain>
    </source>
</reference>
<accession>A0A173STG7</accession>
<dbReference type="EMBL" id="CYXR01000010">
    <property type="protein sequence ID" value="CUM93480.1"/>
    <property type="molecule type" value="Genomic_DNA"/>
</dbReference>
<evidence type="ECO:0000313" key="2">
    <source>
        <dbReference type="EMBL" id="CUM93480.1"/>
    </source>
</evidence>
<keyword evidence="1" id="KW-0175">Coiled coil</keyword>
<gene>
    <name evidence="2" type="ORF">ERS852574_01670</name>
</gene>
<evidence type="ECO:0000313" key="3">
    <source>
        <dbReference type="Proteomes" id="UP000095727"/>
    </source>
</evidence>
<dbReference type="RefSeq" id="WP_055156643.1">
    <property type="nucleotide sequence ID" value="NZ_CYXR01000010.1"/>
</dbReference>
<name>A0A173STG7_9FIRM</name>
<dbReference type="Proteomes" id="UP000095727">
    <property type="component" value="Unassembled WGS sequence"/>
</dbReference>
<organism evidence="2 3">
    <name type="scientific">Coprococcus comes</name>
    <dbReference type="NCBI Taxonomy" id="410072"/>
    <lineage>
        <taxon>Bacteria</taxon>
        <taxon>Bacillati</taxon>
        <taxon>Bacillota</taxon>
        <taxon>Clostridia</taxon>
        <taxon>Lachnospirales</taxon>
        <taxon>Lachnospiraceae</taxon>
        <taxon>Coprococcus</taxon>
    </lineage>
</organism>